<keyword evidence="2" id="KW-1185">Reference proteome</keyword>
<dbReference type="Proteomes" id="UP001158576">
    <property type="component" value="Chromosome PAR"/>
</dbReference>
<gene>
    <name evidence="1" type="ORF">OKIOD_LOCUS3140</name>
</gene>
<reference evidence="1 2" key="1">
    <citation type="submission" date="2021-04" db="EMBL/GenBank/DDBJ databases">
        <authorList>
            <person name="Bliznina A."/>
        </authorList>
    </citation>
    <scope>NUCLEOTIDE SEQUENCE [LARGE SCALE GENOMIC DNA]</scope>
</reference>
<protein>
    <submittedName>
        <fullName evidence="1">Oidioi.mRNA.OKI2018_I69.PAR.g11582.t1.cds</fullName>
    </submittedName>
</protein>
<proteinExistence type="predicted"/>
<dbReference type="EMBL" id="OU015568">
    <property type="protein sequence ID" value="CAG5087600.1"/>
    <property type="molecule type" value="Genomic_DNA"/>
</dbReference>
<evidence type="ECO:0000313" key="1">
    <source>
        <dbReference type="EMBL" id="CAG5087600.1"/>
    </source>
</evidence>
<sequence length="110" mass="11932">MKSKVNQRARRSSKGLFDANAAIDLAHAVQDLGLGMIDAGMEPLPEISPASRKNAADAALPRKSCERFNLTASAKRALSSVLANRRHKKRVHAHLRALSSFPDVPDHPIS</sequence>
<accession>A0ABN7RZE7</accession>
<evidence type="ECO:0000313" key="2">
    <source>
        <dbReference type="Proteomes" id="UP001158576"/>
    </source>
</evidence>
<organism evidence="1 2">
    <name type="scientific">Oikopleura dioica</name>
    <name type="common">Tunicate</name>
    <dbReference type="NCBI Taxonomy" id="34765"/>
    <lineage>
        <taxon>Eukaryota</taxon>
        <taxon>Metazoa</taxon>
        <taxon>Chordata</taxon>
        <taxon>Tunicata</taxon>
        <taxon>Appendicularia</taxon>
        <taxon>Copelata</taxon>
        <taxon>Oikopleuridae</taxon>
        <taxon>Oikopleura</taxon>
    </lineage>
</organism>
<name>A0ABN7RZE7_OIKDI</name>